<dbReference type="InterPro" id="IPR058240">
    <property type="entry name" value="rSAM_sf"/>
</dbReference>
<accession>A0A379UY26</accession>
<name>A0A379UY26_SALET</name>
<sequence>MNNNDIYRQYMYSYPHKTAYRELENVSFSEVKQRIYEHDTHLYVHMPFCQSRCGFCNLFTCTGADNTFIDSYIDAIITQGRQMALAPRPLGKLYRRRRHTSAIKHCAIREVIFFRL</sequence>
<comment type="cofactor">
    <cofactor evidence="1">
        <name>[4Fe-4S] cluster</name>
        <dbReference type="ChEBI" id="CHEBI:49883"/>
    </cofactor>
</comment>
<organism evidence="2 3">
    <name type="scientific">Salmonella enterica I</name>
    <dbReference type="NCBI Taxonomy" id="59201"/>
    <lineage>
        <taxon>Bacteria</taxon>
        <taxon>Pseudomonadati</taxon>
        <taxon>Pseudomonadota</taxon>
        <taxon>Gammaproteobacteria</taxon>
        <taxon>Enterobacterales</taxon>
        <taxon>Enterobacteriaceae</taxon>
        <taxon>Salmonella</taxon>
    </lineage>
</organism>
<dbReference type="Proteomes" id="UP000255534">
    <property type="component" value="Unassembled WGS sequence"/>
</dbReference>
<dbReference type="EMBL" id="UGXK01000001">
    <property type="protein sequence ID" value="SUG73218.1"/>
    <property type="molecule type" value="Genomic_DNA"/>
</dbReference>
<evidence type="ECO:0000313" key="2">
    <source>
        <dbReference type="EMBL" id="SUG73218.1"/>
    </source>
</evidence>
<dbReference type="AlphaFoldDB" id="A0A379UY26"/>
<protein>
    <submittedName>
        <fullName evidence="2">Coproporphyrinogen III oxidase</fullName>
    </submittedName>
</protein>
<reference evidence="2 3" key="1">
    <citation type="submission" date="2018-06" db="EMBL/GenBank/DDBJ databases">
        <authorList>
            <consortium name="Pathogen Informatics"/>
            <person name="Doyle S."/>
        </authorList>
    </citation>
    <scope>NUCLEOTIDE SEQUENCE [LARGE SCALE GENOMIC DNA]</scope>
    <source>
        <strain evidence="2 3">NCTC5798</strain>
    </source>
</reference>
<dbReference type="SUPFAM" id="SSF102114">
    <property type="entry name" value="Radical SAM enzymes"/>
    <property type="match status" value="1"/>
</dbReference>
<evidence type="ECO:0000256" key="1">
    <source>
        <dbReference type="ARBA" id="ARBA00001966"/>
    </source>
</evidence>
<proteinExistence type="predicted"/>
<evidence type="ECO:0000313" key="3">
    <source>
        <dbReference type="Proteomes" id="UP000255534"/>
    </source>
</evidence>
<gene>
    <name evidence="2" type="ORF">NCTC5798_04473</name>
</gene>